<organism evidence="2 3">
    <name type="scientific">Nocardia tengchongensis</name>
    <dbReference type="NCBI Taxonomy" id="2055889"/>
    <lineage>
        <taxon>Bacteria</taxon>
        <taxon>Bacillati</taxon>
        <taxon>Actinomycetota</taxon>
        <taxon>Actinomycetes</taxon>
        <taxon>Mycobacteriales</taxon>
        <taxon>Nocardiaceae</taxon>
        <taxon>Nocardia</taxon>
    </lineage>
</organism>
<reference evidence="2 3" key="1">
    <citation type="submission" date="2021-04" db="EMBL/GenBank/DDBJ databases">
        <title>Nocardia tengchongensis.</title>
        <authorList>
            <person name="Zhuang k."/>
            <person name="Ran Y."/>
            <person name="Li W."/>
        </authorList>
    </citation>
    <scope>NUCLEOTIDE SEQUENCE [LARGE SCALE GENOMIC DNA]</scope>
    <source>
        <strain evidence="2 3">CFH S0057</strain>
    </source>
</reference>
<protein>
    <submittedName>
        <fullName evidence="2">Uncharacterized protein</fullName>
    </submittedName>
</protein>
<feature type="chain" id="PRO_5047546048" evidence="1">
    <location>
        <begin position="36"/>
        <end position="79"/>
    </location>
</feature>
<feature type="signal peptide" evidence="1">
    <location>
        <begin position="1"/>
        <end position="35"/>
    </location>
</feature>
<evidence type="ECO:0000256" key="1">
    <source>
        <dbReference type="SAM" id="SignalP"/>
    </source>
</evidence>
<name>A0ABX8CXW6_9NOCA</name>
<evidence type="ECO:0000313" key="3">
    <source>
        <dbReference type="Proteomes" id="UP000683310"/>
    </source>
</evidence>
<gene>
    <name evidence="2" type="ORF">KHQ06_18350</name>
</gene>
<proteinExistence type="predicted"/>
<dbReference type="Proteomes" id="UP000683310">
    <property type="component" value="Chromosome"/>
</dbReference>
<keyword evidence="3" id="KW-1185">Reference proteome</keyword>
<sequence length="79" mass="7834">MEADRGIERKCIVRVLMTAAAAAAVFSAGIGPATAAQLPPTDAAVAPVTQTVSTGSAGIDLPICAVLLSFCGLNPRPIG</sequence>
<keyword evidence="1" id="KW-0732">Signal</keyword>
<accession>A0ABX8CXW6</accession>
<dbReference type="EMBL" id="CP074371">
    <property type="protein sequence ID" value="QVI24507.1"/>
    <property type="molecule type" value="Genomic_DNA"/>
</dbReference>
<evidence type="ECO:0000313" key="2">
    <source>
        <dbReference type="EMBL" id="QVI24507.1"/>
    </source>
</evidence>